<reference evidence="2 3" key="1">
    <citation type="journal article" date="2019" name="Int. J. Syst. Evol. Microbiol.">
        <title>The Global Catalogue of Microorganisms (GCM) 10K type strain sequencing project: providing services to taxonomists for standard genome sequencing and annotation.</title>
        <authorList>
            <consortium name="The Broad Institute Genomics Platform"/>
            <consortium name="The Broad Institute Genome Sequencing Center for Infectious Disease"/>
            <person name="Wu L."/>
            <person name="Ma J."/>
        </authorList>
    </citation>
    <scope>NUCLEOTIDE SEQUENCE [LARGE SCALE GENOMIC DNA]</scope>
    <source>
        <strain evidence="2 3">IBRC-M 10256</strain>
    </source>
</reference>
<keyword evidence="1" id="KW-0472">Membrane</keyword>
<dbReference type="AlphaFoldDB" id="A0ABD5NKG4"/>
<sequence length="105" mass="11373">MSTATLSDRGTHLRSIGVTSSSALLGVVAGYLSYVQVGATEAAASDTMAFAFVLGAILVEMAVVQLSGIYDEDELGFKHYLFISFMIFSFWFVTWGILLTEIALY</sequence>
<feature type="transmembrane region" description="Helical" evidence="1">
    <location>
        <begin position="47"/>
        <end position="68"/>
    </location>
</feature>
<evidence type="ECO:0000313" key="2">
    <source>
        <dbReference type="EMBL" id="MFC3957431.1"/>
    </source>
</evidence>
<evidence type="ECO:0000313" key="3">
    <source>
        <dbReference type="Proteomes" id="UP001595846"/>
    </source>
</evidence>
<proteinExistence type="predicted"/>
<accession>A0ABD5NKG4</accession>
<dbReference type="Proteomes" id="UP001595846">
    <property type="component" value="Unassembled WGS sequence"/>
</dbReference>
<keyword evidence="3" id="KW-1185">Reference proteome</keyword>
<dbReference type="InterPro" id="IPR043941">
    <property type="entry name" value="EMC6-arch"/>
</dbReference>
<dbReference type="EMBL" id="JBHSAQ010000002">
    <property type="protein sequence ID" value="MFC3957431.1"/>
    <property type="molecule type" value="Genomic_DNA"/>
</dbReference>
<dbReference type="GeneID" id="73902793"/>
<organism evidence="2 3">
    <name type="scientific">Halovivax cerinus</name>
    <dbReference type="NCBI Taxonomy" id="1487865"/>
    <lineage>
        <taxon>Archaea</taxon>
        <taxon>Methanobacteriati</taxon>
        <taxon>Methanobacteriota</taxon>
        <taxon>Stenosarchaea group</taxon>
        <taxon>Halobacteria</taxon>
        <taxon>Halobacteriales</taxon>
        <taxon>Natrialbaceae</taxon>
        <taxon>Halovivax</taxon>
    </lineage>
</organism>
<keyword evidence="1" id="KW-0812">Transmembrane</keyword>
<gene>
    <name evidence="2" type="ORF">ACFOUR_03455</name>
</gene>
<name>A0ABD5NKG4_9EURY</name>
<feature type="transmembrane region" description="Helical" evidence="1">
    <location>
        <begin position="12"/>
        <end position="35"/>
    </location>
</feature>
<keyword evidence="1" id="KW-1133">Transmembrane helix</keyword>
<evidence type="ECO:0000256" key="1">
    <source>
        <dbReference type="SAM" id="Phobius"/>
    </source>
</evidence>
<comment type="caution">
    <text evidence="2">The sequence shown here is derived from an EMBL/GenBank/DDBJ whole genome shotgun (WGS) entry which is preliminary data.</text>
</comment>
<dbReference type="RefSeq" id="WP_256533662.1">
    <property type="nucleotide sequence ID" value="NZ_CP101824.1"/>
</dbReference>
<feature type="transmembrane region" description="Helical" evidence="1">
    <location>
        <begin position="80"/>
        <end position="104"/>
    </location>
</feature>
<dbReference type="Pfam" id="PF19094">
    <property type="entry name" value="EMC6_arch"/>
    <property type="match status" value="1"/>
</dbReference>
<protein>
    <submittedName>
        <fullName evidence="2">Uncharacterized protein</fullName>
    </submittedName>
</protein>